<keyword evidence="2" id="KW-0853">WD repeat</keyword>
<dbReference type="eggNOG" id="KOG2444">
    <property type="taxonomic scope" value="Eukaryota"/>
</dbReference>
<evidence type="ECO:0000256" key="6">
    <source>
        <dbReference type="SAM" id="MobiDB-lite"/>
    </source>
</evidence>
<keyword evidence="3" id="KW-0677">Repeat</keyword>
<dbReference type="InterPro" id="IPR050505">
    <property type="entry name" value="WDR55/POC1"/>
</dbReference>
<dbReference type="PANTHER" id="PTHR44019">
    <property type="entry name" value="WD REPEAT-CONTAINING PROTEIN 55"/>
    <property type="match status" value="1"/>
</dbReference>
<feature type="compositionally biased region" description="Basic residues" evidence="6">
    <location>
        <begin position="397"/>
        <end position="410"/>
    </location>
</feature>
<dbReference type="SUPFAM" id="SSF50978">
    <property type="entry name" value="WD40 repeat-like"/>
    <property type="match status" value="1"/>
</dbReference>
<evidence type="ECO:0000313" key="7">
    <source>
        <dbReference type="EMBL" id="EFX05488.1"/>
    </source>
</evidence>
<keyword evidence="8" id="KW-1185">Reference proteome</keyword>
<dbReference type="PANTHER" id="PTHR44019:SF20">
    <property type="entry name" value="WD REPEAT-CONTAINING PROTEIN 55"/>
    <property type="match status" value="1"/>
</dbReference>
<dbReference type="InterPro" id="IPR015943">
    <property type="entry name" value="WD40/YVTN_repeat-like_dom_sf"/>
</dbReference>
<evidence type="ECO:0000256" key="2">
    <source>
        <dbReference type="ARBA" id="ARBA00022574"/>
    </source>
</evidence>
<accession>F0X9V1</accession>
<proteinExistence type="inferred from homology"/>
<feature type="compositionally biased region" description="Acidic residues" evidence="6">
    <location>
        <begin position="353"/>
        <end position="367"/>
    </location>
</feature>
<evidence type="ECO:0000256" key="3">
    <source>
        <dbReference type="ARBA" id="ARBA00022737"/>
    </source>
</evidence>
<dbReference type="InterPro" id="IPR001680">
    <property type="entry name" value="WD40_rpt"/>
</dbReference>
<evidence type="ECO:0000256" key="5">
    <source>
        <dbReference type="ARBA" id="ARBA00039514"/>
    </source>
</evidence>
<gene>
    <name evidence="7" type="ORF">CMQ_3557</name>
</gene>
<dbReference type="EMBL" id="GL629735">
    <property type="protein sequence ID" value="EFX05488.1"/>
    <property type="molecule type" value="Genomic_DNA"/>
</dbReference>
<evidence type="ECO:0000256" key="4">
    <source>
        <dbReference type="ARBA" id="ARBA00039238"/>
    </source>
</evidence>
<dbReference type="InterPro" id="IPR036322">
    <property type="entry name" value="WD40_repeat_dom_sf"/>
</dbReference>
<protein>
    <recommendedName>
        <fullName evidence="4">WD repeat-containing protein JIP5</fullName>
    </recommendedName>
    <alternativeName>
        <fullName evidence="5">WD repeat-containing protein jip5</fullName>
    </alternativeName>
</protein>
<dbReference type="HOGENOM" id="CLU_052691_0_0_1"/>
<sequence>MLENLCMLPLSADVFHQVLHPTEPLLTIGLSNGRVECYRLPSDDDSSEQGLVKPIWTTKRHKGSCRSLAYGLDGQSVYSAGADAIVKHFDPHSGKVLSKFQLPPRHDGALDLPAIMHVLSPQTLLLGTDDGFLYIFDLRQQSGGAVTPKPARSHKPHDDYVTSITPLPPSAESTSGFSKQWVSTGAGTLAITDLRHGIVTRSEEQDSELLCSTLIPSGLGPRTLRGNAVVAVGTENGVLTLWDKGSWDDQQERVYVAGGRGRNESESLDAIVRVPDEASWGNGQTVVVGAGDGSVSIVDLHARRVEQVLRHDEIESVVAVGVDCLGRLVSAGGRSIGIWQENSDVAGGKANADDDDSDDGDDSDNDDGGAKGKKRAASAAGSDDDDDSDSDSDKEGRRKRKSKKKRRKGRGKEPQKPRVSFPGLD</sequence>
<dbReference type="AlphaFoldDB" id="F0X9V1"/>
<dbReference type="InParanoid" id="F0X9V1"/>
<dbReference type="RefSeq" id="XP_014174970.1">
    <property type="nucleotide sequence ID" value="XM_014319495.1"/>
</dbReference>
<dbReference type="FunCoup" id="F0X9V1">
    <property type="interactions" value="91"/>
</dbReference>
<feature type="region of interest" description="Disordered" evidence="6">
    <location>
        <begin position="345"/>
        <end position="425"/>
    </location>
</feature>
<evidence type="ECO:0000256" key="1">
    <source>
        <dbReference type="ARBA" id="ARBA00007625"/>
    </source>
</evidence>
<dbReference type="SMART" id="SM00320">
    <property type="entry name" value="WD40"/>
    <property type="match status" value="4"/>
</dbReference>
<organism evidence="8">
    <name type="scientific">Grosmannia clavigera (strain kw1407 / UAMH 11150)</name>
    <name type="common">Blue stain fungus</name>
    <name type="synonym">Graphiocladiella clavigera</name>
    <dbReference type="NCBI Taxonomy" id="655863"/>
    <lineage>
        <taxon>Eukaryota</taxon>
        <taxon>Fungi</taxon>
        <taxon>Dikarya</taxon>
        <taxon>Ascomycota</taxon>
        <taxon>Pezizomycotina</taxon>
        <taxon>Sordariomycetes</taxon>
        <taxon>Sordariomycetidae</taxon>
        <taxon>Ophiostomatales</taxon>
        <taxon>Ophiostomataceae</taxon>
        <taxon>Leptographium</taxon>
    </lineage>
</organism>
<dbReference type="Proteomes" id="UP000007796">
    <property type="component" value="Unassembled WGS sequence"/>
</dbReference>
<dbReference type="Gene3D" id="2.130.10.10">
    <property type="entry name" value="YVTN repeat-like/Quinoprotein amine dehydrogenase"/>
    <property type="match status" value="2"/>
</dbReference>
<name>F0X9V1_GROCL</name>
<dbReference type="STRING" id="655863.F0X9V1"/>
<dbReference type="GeneID" id="25976670"/>
<evidence type="ECO:0000313" key="8">
    <source>
        <dbReference type="Proteomes" id="UP000007796"/>
    </source>
</evidence>
<comment type="similarity">
    <text evidence="1">Belongs to the WD repeat WDR55 family.</text>
</comment>
<dbReference type="OrthoDB" id="2288928at2759"/>
<reference evidence="7 8" key="1">
    <citation type="journal article" date="2011" name="Proc. Natl. Acad. Sci. U.S.A.">
        <title>Genome and transcriptome analyses of the mountain pine beetle-fungal symbiont Grosmannia clavigera, a lodgepole pine pathogen.</title>
        <authorList>
            <person name="DiGuistini S."/>
            <person name="Wang Y."/>
            <person name="Liao N.Y."/>
            <person name="Taylor G."/>
            <person name="Tanguay P."/>
            <person name="Feau N."/>
            <person name="Henrissat B."/>
            <person name="Chan S.K."/>
            <person name="Hesse-Orce U."/>
            <person name="Alamouti S.M."/>
            <person name="Tsui C.K.M."/>
            <person name="Docking R.T."/>
            <person name="Levasseur A."/>
            <person name="Haridas S."/>
            <person name="Robertson G."/>
            <person name="Birol I."/>
            <person name="Holt R.A."/>
            <person name="Marra M.A."/>
            <person name="Hamelin R.C."/>
            <person name="Hirst M."/>
            <person name="Jones S.J.M."/>
            <person name="Bohlmann J."/>
            <person name="Breuil C."/>
        </authorList>
    </citation>
    <scope>NUCLEOTIDE SEQUENCE [LARGE SCALE GENOMIC DNA]</scope>
    <source>
        <strain evidence="8">kw1407 / UAMH 11150</strain>
    </source>
</reference>